<evidence type="ECO:0000256" key="3">
    <source>
        <dbReference type="ARBA" id="ARBA00022801"/>
    </source>
</evidence>
<keyword evidence="3" id="KW-0378">Hydrolase</keyword>
<dbReference type="SUPFAM" id="SSF56235">
    <property type="entry name" value="N-terminal nucleophile aminohydrolases (Ntn hydrolases)"/>
    <property type="match status" value="1"/>
</dbReference>
<dbReference type="EMBL" id="CP002961">
    <property type="protein sequence ID" value="AFK03305.1"/>
    <property type="molecule type" value="Genomic_DNA"/>
</dbReference>
<evidence type="ECO:0000256" key="5">
    <source>
        <dbReference type="SAM" id="SignalP"/>
    </source>
</evidence>
<dbReference type="Proteomes" id="UP000002875">
    <property type="component" value="Chromosome"/>
</dbReference>
<reference evidence="6 7" key="1">
    <citation type="submission" date="2011-07" db="EMBL/GenBank/DDBJ databases">
        <title>The complete genome of chromosome of Emticicia oligotrophica DSM 17448.</title>
        <authorList>
            <consortium name="US DOE Joint Genome Institute (JGI-PGF)"/>
            <person name="Lucas S."/>
            <person name="Han J."/>
            <person name="Lapidus A."/>
            <person name="Bruce D."/>
            <person name="Goodwin L."/>
            <person name="Pitluck S."/>
            <person name="Peters L."/>
            <person name="Kyrpides N."/>
            <person name="Mavromatis K."/>
            <person name="Ivanova N."/>
            <person name="Ovchinnikova G."/>
            <person name="Teshima H."/>
            <person name="Detter J.C."/>
            <person name="Tapia R."/>
            <person name="Han C."/>
            <person name="Land M."/>
            <person name="Hauser L."/>
            <person name="Markowitz V."/>
            <person name="Cheng J.-F."/>
            <person name="Hugenholtz P."/>
            <person name="Woyke T."/>
            <person name="Wu D."/>
            <person name="Tindall B."/>
            <person name="Pomrenke H."/>
            <person name="Brambilla E."/>
            <person name="Klenk H.-P."/>
            <person name="Eisen J.A."/>
        </authorList>
    </citation>
    <scope>NUCLEOTIDE SEQUENCE [LARGE SCALE GENOMIC DNA]</scope>
    <source>
        <strain evidence="6 7">DSM 17448</strain>
    </source>
</reference>
<dbReference type="InterPro" id="IPR014395">
    <property type="entry name" value="Pen/GL7ACA/AHL_acylase"/>
</dbReference>
<dbReference type="Gene3D" id="1.10.439.10">
    <property type="entry name" value="Penicillin Amidohydrolase, domain 1"/>
    <property type="match status" value="1"/>
</dbReference>
<protein>
    <submittedName>
        <fullName evidence="6">Peptidase S45 penicillin amidase</fullName>
    </submittedName>
</protein>
<evidence type="ECO:0000256" key="4">
    <source>
        <dbReference type="ARBA" id="ARBA00023145"/>
    </source>
</evidence>
<keyword evidence="7" id="KW-1185">Reference proteome</keyword>
<keyword evidence="4" id="KW-0865">Zymogen</keyword>
<dbReference type="PIRSF" id="PIRSF001227">
    <property type="entry name" value="Pen_acylase"/>
    <property type="match status" value="1"/>
</dbReference>
<dbReference type="InterPro" id="IPR023343">
    <property type="entry name" value="Penicillin_amidase_dom1"/>
</dbReference>
<keyword evidence="2 5" id="KW-0732">Signal</keyword>
<dbReference type="RefSeq" id="WP_015029002.1">
    <property type="nucleotide sequence ID" value="NC_018748.1"/>
</dbReference>
<dbReference type="InterPro" id="IPR043147">
    <property type="entry name" value="Penicillin_amidase_A-knob"/>
</dbReference>
<dbReference type="Gene3D" id="2.30.120.10">
    <property type="match status" value="1"/>
</dbReference>
<feature type="chain" id="PRO_5047002660" evidence="5">
    <location>
        <begin position="17"/>
        <end position="684"/>
    </location>
</feature>
<dbReference type="InterPro" id="IPR029055">
    <property type="entry name" value="Ntn_hydrolases_N"/>
</dbReference>
<evidence type="ECO:0000256" key="2">
    <source>
        <dbReference type="ARBA" id="ARBA00022729"/>
    </source>
</evidence>
<dbReference type="Gene3D" id="1.10.1400.10">
    <property type="match status" value="1"/>
</dbReference>
<organism evidence="6 7">
    <name type="scientific">Emticicia oligotrophica (strain DSM 17448 / CIP 109782 / MTCC 6937 / GPTSA100-15)</name>
    <dbReference type="NCBI Taxonomy" id="929562"/>
    <lineage>
        <taxon>Bacteria</taxon>
        <taxon>Pseudomonadati</taxon>
        <taxon>Bacteroidota</taxon>
        <taxon>Cytophagia</taxon>
        <taxon>Cytophagales</taxon>
        <taxon>Leadbetterellaceae</taxon>
        <taxon>Emticicia</taxon>
    </lineage>
</organism>
<comment type="similarity">
    <text evidence="1">Belongs to the peptidase S45 family.</text>
</comment>
<dbReference type="Pfam" id="PF01804">
    <property type="entry name" value="Penicil_amidase"/>
    <property type="match status" value="1"/>
</dbReference>
<dbReference type="PANTHER" id="PTHR34218:SF3">
    <property type="entry name" value="ACYL-HOMOSERINE LACTONE ACYLASE PVDQ"/>
    <property type="match status" value="1"/>
</dbReference>
<accession>A0ABN4AER2</accession>
<dbReference type="PANTHER" id="PTHR34218">
    <property type="entry name" value="PEPTIDASE S45 PENICILLIN AMIDASE"/>
    <property type="match status" value="1"/>
</dbReference>
<evidence type="ECO:0000313" key="6">
    <source>
        <dbReference type="EMBL" id="AFK03305.1"/>
    </source>
</evidence>
<dbReference type="InterPro" id="IPR002692">
    <property type="entry name" value="S45"/>
</dbReference>
<gene>
    <name evidence="6" type="ordered locus">Emtol_2167</name>
</gene>
<evidence type="ECO:0000313" key="7">
    <source>
        <dbReference type="Proteomes" id="UP000002875"/>
    </source>
</evidence>
<feature type="signal peptide" evidence="5">
    <location>
        <begin position="1"/>
        <end position="16"/>
    </location>
</feature>
<evidence type="ECO:0000256" key="1">
    <source>
        <dbReference type="ARBA" id="ARBA00006586"/>
    </source>
</evidence>
<name>A0ABN4AER2_EMTOG</name>
<dbReference type="Gene3D" id="3.60.20.10">
    <property type="entry name" value="Glutamine Phosphoribosylpyrophosphate, subunit 1, domain 1"/>
    <property type="match status" value="1"/>
</dbReference>
<proteinExistence type="inferred from homology"/>
<dbReference type="InterPro" id="IPR043146">
    <property type="entry name" value="Penicillin_amidase_N_B-knob"/>
</dbReference>
<sequence length="684" mass="77259">MKKLIILLLCSLGAFAQINPENIKIIRDKWGVPHIFAKTDPEVSYGLAWANAEDDFKTMQITLLAGKGMVGRHKGKDGATIDYVVALLRCREVVEEQYDKVFSPEYKALIEGYVAGINAYAAKHPEEVLVKGSFPTTPKEYTASTVLSLSMISGVDAVLQKIFKEKVKTLDDFKAAGSNAMAIHSSKTTDGSAYLAINPHQPLEGPVAWYEAHLCSEEGLNVLGALFPGGPVIFVGANENLGWTHTVNYQDKVDVFQLEMNPSNKMQYKFDGKWETLEQKAVKLKVKMGAFTIPVKKVALWSKYGATVQTKQGTFSVRFSANQDIRGIEQWYKMDKARNFSEFYKAMQMTAIPGFNTIYADKRDTIFYVSNGKIPFRAEGYDWKNTIPGNTSKTLTTSFHPLKDLPQYINPVSGYLFNANHTPFNATGQKDNLKAQDFDQTMGYEVKDNNRSIRFQEMFSQYDKISFEDFKRIKYDGQLPQGKLYFPSNTDALFQLNPQEYADLKPLIENLNSWDRKTNVESKGAAIFLIMLNYFTTDFPKRETLTDYVITKEDAIGAFQYVNTYMKRHFGRTDIALGDLQKLVRGNIEKPVWGLPDVITAMHTRPYKDGKLKVVQGESYIGLIKFPKNGLPEIETVLNFGQSTHADSAHFADQMDLYLNQKTKKMTLDKAEVMKAAVKTYSPK</sequence>